<sequence length="107" mass="12821">MLPNDFVFPSVDILTAWKLWWLGNQSRSHIPYRKIQLIDLPNQKQRKPMCEWRYLMDKMTKFLEINTLTLTTRPDEATVMKWFDKTSPMFCFLSKNGKKYEPLSSKS</sequence>
<evidence type="ECO:0000313" key="1">
    <source>
        <dbReference type="EMBL" id="KAF0729769.1"/>
    </source>
</evidence>
<proteinExistence type="predicted"/>
<gene>
    <name evidence="1" type="ORF">Ae201684_012660</name>
</gene>
<dbReference type="EMBL" id="VJMJ01000161">
    <property type="protein sequence ID" value="KAF0729769.1"/>
    <property type="molecule type" value="Genomic_DNA"/>
</dbReference>
<evidence type="ECO:0000313" key="2">
    <source>
        <dbReference type="Proteomes" id="UP000481153"/>
    </source>
</evidence>
<keyword evidence="2" id="KW-1185">Reference proteome</keyword>
<dbReference type="Proteomes" id="UP000481153">
    <property type="component" value="Unassembled WGS sequence"/>
</dbReference>
<protein>
    <submittedName>
        <fullName evidence="1">Uncharacterized protein</fullName>
    </submittedName>
</protein>
<organism evidence="1 2">
    <name type="scientific">Aphanomyces euteiches</name>
    <dbReference type="NCBI Taxonomy" id="100861"/>
    <lineage>
        <taxon>Eukaryota</taxon>
        <taxon>Sar</taxon>
        <taxon>Stramenopiles</taxon>
        <taxon>Oomycota</taxon>
        <taxon>Saprolegniomycetes</taxon>
        <taxon>Saprolegniales</taxon>
        <taxon>Verrucalvaceae</taxon>
        <taxon>Aphanomyces</taxon>
    </lineage>
</organism>
<accession>A0A6G0WQT4</accession>
<dbReference type="VEuPathDB" id="FungiDB:AeMF1_012971"/>
<dbReference type="AlphaFoldDB" id="A0A6G0WQT4"/>
<name>A0A6G0WQT4_9STRA</name>
<reference evidence="1 2" key="1">
    <citation type="submission" date="2019-07" db="EMBL/GenBank/DDBJ databases">
        <title>Genomics analysis of Aphanomyces spp. identifies a new class of oomycete effector associated with host adaptation.</title>
        <authorList>
            <person name="Gaulin E."/>
        </authorList>
    </citation>
    <scope>NUCLEOTIDE SEQUENCE [LARGE SCALE GENOMIC DNA]</scope>
    <source>
        <strain evidence="1 2">ATCC 201684</strain>
    </source>
</reference>
<comment type="caution">
    <text evidence="1">The sequence shown here is derived from an EMBL/GenBank/DDBJ whole genome shotgun (WGS) entry which is preliminary data.</text>
</comment>